<feature type="domain" description="Type II secretion system protein GspF" evidence="7">
    <location>
        <begin position="150"/>
        <end position="237"/>
    </location>
</feature>
<gene>
    <name evidence="8" type="ORF">AN216_23635</name>
</gene>
<evidence type="ECO:0000256" key="6">
    <source>
        <dbReference type="SAM" id="Phobius"/>
    </source>
</evidence>
<dbReference type="EMBL" id="LJGU01000151">
    <property type="protein sequence ID" value="OEU95523.1"/>
    <property type="molecule type" value="Genomic_DNA"/>
</dbReference>
<name>A0A1E7JW37_9ACTN</name>
<dbReference type="OrthoDB" id="4337966at2"/>
<evidence type="ECO:0000313" key="8">
    <source>
        <dbReference type="EMBL" id="OEU95523.1"/>
    </source>
</evidence>
<proteinExistence type="predicted"/>
<reference evidence="8 9" key="1">
    <citation type="journal article" date="2016" name="Front. Microbiol.">
        <title>Comparative Genomics Analysis of Streptomyces Species Reveals Their Adaptation to the Marine Environment and Their Diversity at the Genomic Level.</title>
        <authorList>
            <person name="Tian X."/>
            <person name="Zhang Z."/>
            <person name="Yang T."/>
            <person name="Chen M."/>
            <person name="Li J."/>
            <person name="Chen F."/>
            <person name="Yang J."/>
            <person name="Li W."/>
            <person name="Zhang B."/>
            <person name="Zhang Z."/>
            <person name="Wu J."/>
            <person name="Zhang C."/>
            <person name="Long L."/>
            <person name="Xiao J."/>
        </authorList>
    </citation>
    <scope>NUCLEOTIDE SEQUENCE [LARGE SCALE GENOMIC DNA]</scope>
    <source>
        <strain evidence="8 9">SCSIO 02100</strain>
    </source>
</reference>
<comment type="subcellular location">
    <subcellularLocation>
        <location evidence="1">Cell membrane</location>
        <topology evidence="1">Multi-pass membrane protein</topology>
    </subcellularLocation>
</comment>
<evidence type="ECO:0000256" key="3">
    <source>
        <dbReference type="ARBA" id="ARBA00022692"/>
    </source>
</evidence>
<dbReference type="Pfam" id="PF00482">
    <property type="entry name" value="T2SSF"/>
    <property type="match status" value="1"/>
</dbReference>
<dbReference type="AlphaFoldDB" id="A0A1E7JW37"/>
<keyword evidence="9" id="KW-1185">Reference proteome</keyword>
<dbReference type="PANTHER" id="PTHR35007:SF4">
    <property type="entry name" value="CONSERVED TRANSMEMBRANE PROTEIN-RELATED"/>
    <property type="match status" value="1"/>
</dbReference>
<evidence type="ECO:0000313" key="9">
    <source>
        <dbReference type="Proteomes" id="UP000176101"/>
    </source>
</evidence>
<accession>A0A1E7JW37</accession>
<evidence type="ECO:0000256" key="4">
    <source>
        <dbReference type="ARBA" id="ARBA00022989"/>
    </source>
</evidence>
<evidence type="ECO:0000259" key="7">
    <source>
        <dbReference type="Pfam" id="PF00482"/>
    </source>
</evidence>
<evidence type="ECO:0000256" key="1">
    <source>
        <dbReference type="ARBA" id="ARBA00004651"/>
    </source>
</evidence>
<feature type="transmembrane region" description="Helical" evidence="6">
    <location>
        <begin position="256"/>
        <end position="278"/>
    </location>
</feature>
<feature type="transmembrane region" description="Helical" evidence="6">
    <location>
        <begin position="68"/>
        <end position="94"/>
    </location>
</feature>
<organism evidence="8 9">
    <name type="scientific">Streptomyces oceani</name>
    <dbReference type="NCBI Taxonomy" id="1075402"/>
    <lineage>
        <taxon>Bacteria</taxon>
        <taxon>Bacillati</taxon>
        <taxon>Actinomycetota</taxon>
        <taxon>Actinomycetes</taxon>
        <taxon>Kitasatosporales</taxon>
        <taxon>Streptomycetaceae</taxon>
        <taxon>Streptomyces</taxon>
    </lineage>
</organism>
<dbReference type="Proteomes" id="UP000176101">
    <property type="component" value="Unassembled WGS sequence"/>
</dbReference>
<protein>
    <recommendedName>
        <fullName evidence="7">Type II secretion system protein GspF domain-containing protein</fullName>
    </recommendedName>
</protein>
<feature type="transmembrane region" description="Helical" evidence="6">
    <location>
        <begin position="225"/>
        <end position="244"/>
    </location>
</feature>
<dbReference type="InterPro" id="IPR018076">
    <property type="entry name" value="T2SS_GspF_dom"/>
</dbReference>
<keyword evidence="4 6" id="KW-1133">Transmembrane helix</keyword>
<keyword evidence="2" id="KW-1003">Cell membrane</keyword>
<comment type="caution">
    <text evidence="8">The sequence shown here is derived from an EMBL/GenBank/DDBJ whole genome shotgun (WGS) entry which is preliminary data.</text>
</comment>
<evidence type="ECO:0000256" key="5">
    <source>
        <dbReference type="ARBA" id="ARBA00023136"/>
    </source>
</evidence>
<evidence type="ECO:0000256" key="2">
    <source>
        <dbReference type="ARBA" id="ARBA00022475"/>
    </source>
</evidence>
<keyword evidence="3 6" id="KW-0812">Transmembrane</keyword>
<keyword evidence="5 6" id="KW-0472">Membrane</keyword>
<dbReference type="GO" id="GO:0005886">
    <property type="term" value="C:plasma membrane"/>
    <property type="evidence" value="ECO:0007669"/>
    <property type="project" value="UniProtKB-SubCell"/>
</dbReference>
<dbReference type="STRING" id="1075402.AN216_23635"/>
<sequence>MSLATACVGTAVWLLTGPGSPAKRARPLLAEGIAHTPPGKGAFARARESCRGALPSVARRAGHEWWCVVAGGAVGLVGQSVLPLVAGALAVPLVRRHLRTRRARRTAEERQIAVIDLCTGVAGELRAGALPEHALLTAGVGGLGTPGTMVLAAARHGGDVPDALRAAGGLPGAAGLRGAAACWQVATDNGAGLADALDRVAAALRAERDQTEELRAHLAGARSTAMLLAMLPLFGILLGSAMGAEPLWVLLHTPAGLALLTVGGFLEWAGLTWVAWIVRLAEGSGSP</sequence>
<dbReference type="PANTHER" id="PTHR35007">
    <property type="entry name" value="INTEGRAL MEMBRANE PROTEIN-RELATED"/>
    <property type="match status" value="1"/>
</dbReference>